<dbReference type="OrthoDB" id="106596at2759"/>
<reference evidence="1" key="1">
    <citation type="submission" date="2023-04" db="EMBL/GenBank/DDBJ databases">
        <title>Phytophthora fragariaefolia NBRC 109709.</title>
        <authorList>
            <person name="Ichikawa N."/>
            <person name="Sato H."/>
            <person name="Tonouchi N."/>
        </authorList>
    </citation>
    <scope>NUCLEOTIDE SEQUENCE</scope>
    <source>
        <strain evidence="1">NBRC 109709</strain>
    </source>
</reference>
<accession>A0A9W7D5W4</accession>
<dbReference type="Proteomes" id="UP001165121">
    <property type="component" value="Unassembled WGS sequence"/>
</dbReference>
<dbReference type="EMBL" id="BSXT01006013">
    <property type="protein sequence ID" value="GMF61703.1"/>
    <property type="molecule type" value="Genomic_DNA"/>
</dbReference>
<proteinExistence type="predicted"/>
<evidence type="ECO:0000313" key="1">
    <source>
        <dbReference type="EMBL" id="GMF61703.1"/>
    </source>
</evidence>
<gene>
    <name evidence="1" type="ORF">Pfra01_002684500</name>
</gene>
<protein>
    <submittedName>
        <fullName evidence="1">Unnamed protein product</fullName>
    </submittedName>
</protein>
<dbReference type="AlphaFoldDB" id="A0A9W7D5W4"/>
<name>A0A9W7D5W4_9STRA</name>
<evidence type="ECO:0000313" key="2">
    <source>
        <dbReference type="Proteomes" id="UP001165121"/>
    </source>
</evidence>
<comment type="caution">
    <text evidence="1">The sequence shown here is derived from an EMBL/GenBank/DDBJ whole genome shotgun (WGS) entry which is preliminary data.</text>
</comment>
<keyword evidence="2" id="KW-1185">Reference proteome</keyword>
<sequence length="253" mass="27765">MGDISSPILTTKLHQPSAAPFRGLLEKLMGRNTSADTTLPRKLASAPCAASLLSGSLPLDEINRRRLQLQRIVDVVMLDATRDEENELVITLKLSLRSEAPREPVGIFVPNNAPVEKNLIKTFHEVKQLGRVLTFCVGKCEEDCEFCCKLRTYLDTHWVRDPLVSVVNMGKTVLRKPSLAMHLARLLAFVTGKYATPGVAAIPKDVRVQLAPQLAPIGVHHKDGAPRSSMSACVVQNSVVAVLFDFFDAFNAD</sequence>
<organism evidence="1 2">
    <name type="scientific">Phytophthora fragariaefolia</name>
    <dbReference type="NCBI Taxonomy" id="1490495"/>
    <lineage>
        <taxon>Eukaryota</taxon>
        <taxon>Sar</taxon>
        <taxon>Stramenopiles</taxon>
        <taxon>Oomycota</taxon>
        <taxon>Peronosporomycetes</taxon>
        <taxon>Peronosporales</taxon>
        <taxon>Peronosporaceae</taxon>
        <taxon>Phytophthora</taxon>
    </lineage>
</organism>